<keyword evidence="3" id="KW-0999">Mitochondrion inner membrane</keyword>
<evidence type="ECO:0000256" key="4">
    <source>
        <dbReference type="ARBA" id="ARBA00022989"/>
    </source>
</evidence>
<keyword evidence="5 7" id="KW-0496">Mitochondrion</keyword>
<dbReference type="Pfam" id="PF07766">
    <property type="entry name" value="LETM1_RBD"/>
    <property type="match status" value="1"/>
</dbReference>
<proteinExistence type="predicted"/>
<keyword evidence="6" id="KW-0472">Membrane</keyword>
<evidence type="ECO:0000256" key="1">
    <source>
        <dbReference type="ARBA" id="ARBA00004434"/>
    </source>
</evidence>
<evidence type="ECO:0000256" key="7">
    <source>
        <dbReference type="PROSITE-ProRule" id="PRU01094"/>
    </source>
</evidence>
<feature type="domain" description="Letm1 RBD" evidence="8">
    <location>
        <begin position="1"/>
        <end position="137"/>
    </location>
</feature>
<evidence type="ECO:0000256" key="6">
    <source>
        <dbReference type="ARBA" id="ARBA00023136"/>
    </source>
</evidence>
<evidence type="ECO:0000256" key="3">
    <source>
        <dbReference type="ARBA" id="ARBA00022792"/>
    </source>
</evidence>
<dbReference type="InterPro" id="IPR044202">
    <property type="entry name" value="LETM1/MDM38-like"/>
</dbReference>
<comment type="subcellular location">
    <subcellularLocation>
        <location evidence="1">Mitochondrion inner membrane</location>
        <topology evidence="1">Single-pass membrane protein</topology>
    </subcellularLocation>
</comment>
<keyword evidence="2" id="KW-0812">Transmembrane</keyword>
<dbReference type="Proteomes" id="UP001642360">
    <property type="component" value="Unassembled WGS sequence"/>
</dbReference>
<evidence type="ECO:0000313" key="10">
    <source>
        <dbReference type="Proteomes" id="UP001642360"/>
    </source>
</evidence>
<evidence type="ECO:0000256" key="2">
    <source>
        <dbReference type="ARBA" id="ARBA00022692"/>
    </source>
</evidence>
<name>A0ABC8R9X4_9AQUA</name>
<keyword evidence="10" id="KW-1185">Reference proteome</keyword>
<protein>
    <recommendedName>
        <fullName evidence="8">Letm1 RBD domain-containing protein</fullName>
    </recommendedName>
</protein>
<comment type="caution">
    <text evidence="9">The sequence shown here is derived from an EMBL/GenBank/DDBJ whole genome shotgun (WGS) entry which is preliminary data.</text>
</comment>
<dbReference type="GO" id="GO:0005743">
    <property type="term" value="C:mitochondrial inner membrane"/>
    <property type="evidence" value="ECO:0007669"/>
    <property type="project" value="UniProtKB-SubCell"/>
</dbReference>
<dbReference type="PANTHER" id="PTHR14009:SF31">
    <property type="entry name" value="MITOCHONDRIAL PROTON_CALCIUM EXCHANGER PROTEIN"/>
    <property type="match status" value="1"/>
</dbReference>
<sequence>MAKEVQTSQSGEIKKTAEDLDEFLNRVRRGTDVSNEEILSFAKLFNDELTLDNISRPRLVNMCKYMGIQSFGTDAYLRYMLRKRLQSLSLRILDFEEGKFLKLYEFTAKQILGVEMMLFVLSDDGDRVMVGILVTFN</sequence>
<dbReference type="PANTHER" id="PTHR14009">
    <property type="entry name" value="LEUCINE ZIPPER-EF-HAND CONTAINING TRANSMEMBRANE PROTEIN"/>
    <property type="match status" value="1"/>
</dbReference>
<reference evidence="9 10" key="1">
    <citation type="submission" date="2024-02" db="EMBL/GenBank/DDBJ databases">
        <authorList>
            <person name="Vignale AGUSTIN F."/>
            <person name="Sosa J E."/>
            <person name="Modenutti C."/>
        </authorList>
    </citation>
    <scope>NUCLEOTIDE SEQUENCE [LARGE SCALE GENOMIC DNA]</scope>
</reference>
<organism evidence="9 10">
    <name type="scientific">Ilex paraguariensis</name>
    <name type="common">yerba mate</name>
    <dbReference type="NCBI Taxonomy" id="185542"/>
    <lineage>
        <taxon>Eukaryota</taxon>
        <taxon>Viridiplantae</taxon>
        <taxon>Streptophyta</taxon>
        <taxon>Embryophyta</taxon>
        <taxon>Tracheophyta</taxon>
        <taxon>Spermatophyta</taxon>
        <taxon>Magnoliopsida</taxon>
        <taxon>eudicotyledons</taxon>
        <taxon>Gunneridae</taxon>
        <taxon>Pentapetalae</taxon>
        <taxon>asterids</taxon>
        <taxon>campanulids</taxon>
        <taxon>Aquifoliales</taxon>
        <taxon>Aquifoliaceae</taxon>
        <taxon>Ilex</taxon>
    </lineage>
</organism>
<accession>A0ABC8R9X4</accession>
<evidence type="ECO:0000256" key="5">
    <source>
        <dbReference type="ARBA" id="ARBA00023128"/>
    </source>
</evidence>
<dbReference type="PROSITE" id="PS51758">
    <property type="entry name" value="LETM1_RBD"/>
    <property type="match status" value="1"/>
</dbReference>
<dbReference type="AlphaFoldDB" id="A0ABC8R9X4"/>
<dbReference type="InterPro" id="IPR033122">
    <property type="entry name" value="LETM1-like_RBD"/>
</dbReference>
<evidence type="ECO:0000313" key="9">
    <source>
        <dbReference type="EMBL" id="CAK9141799.1"/>
    </source>
</evidence>
<evidence type="ECO:0000259" key="8">
    <source>
        <dbReference type="PROSITE" id="PS51758"/>
    </source>
</evidence>
<dbReference type="EMBL" id="CAUOFW020001176">
    <property type="protein sequence ID" value="CAK9141799.1"/>
    <property type="molecule type" value="Genomic_DNA"/>
</dbReference>
<keyword evidence="4" id="KW-1133">Transmembrane helix</keyword>
<gene>
    <name evidence="9" type="ORF">ILEXP_LOCUS9426</name>
</gene>